<dbReference type="EMBL" id="JAUEDM010000003">
    <property type="protein sequence ID" value="KAK3321545.1"/>
    <property type="molecule type" value="Genomic_DNA"/>
</dbReference>
<gene>
    <name evidence="1" type="ORF">B0H66DRAFT_173833</name>
</gene>
<proteinExistence type="predicted"/>
<dbReference type="Proteomes" id="UP001283341">
    <property type="component" value="Unassembled WGS sequence"/>
</dbReference>
<keyword evidence="2" id="KW-1185">Reference proteome</keyword>
<accession>A0AAE0M779</accession>
<organism evidence="1 2">
    <name type="scientific">Apodospora peruviana</name>
    <dbReference type="NCBI Taxonomy" id="516989"/>
    <lineage>
        <taxon>Eukaryota</taxon>
        <taxon>Fungi</taxon>
        <taxon>Dikarya</taxon>
        <taxon>Ascomycota</taxon>
        <taxon>Pezizomycotina</taxon>
        <taxon>Sordariomycetes</taxon>
        <taxon>Sordariomycetidae</taxon>
        <taxon>Sordariales</taxon>
        <taxon>Lasiosphaeriaceae</taxon>
        <taxon>Apodospora</taxon>
    </lineage>
</organism>
<protein>
    <submittedName>
        <fullName evidence="1">Uncharacterized protein</fullName>
    </submittedName>
</protein>
<sequence length="154" mass="17606">MMSARKSRSRLHHRESGLVEWTTQWTTGRRIMGIRKRRLIVGRLGDEGLLAFAGVASHTCANRKKISQRRNRAWMIRSQSCFGQTVESTFTENCIRGKTKRLTREAPKRPWTCRVNVFARHPLFSDCRQVIRKLGEARTSSMYGPAVGCDGQAV</sequence>
<reference evidence="1" key="2">
    <citation type="submission" date="2023-06" db="EMBL/GenBank/DDBJ databases">
        <authorList>
            <consortium name="Lawrence Berkeley National Laboratory"/>
            <person name="Haridas S."/>
            <person name="Hensen N."/>
            <person name="Bonometti L."/>
            <person name="Westerberg I."/>
            <person name="Brannstrom I.O."/>
            <person name="Guillou S."/>
            <person name="Cros-Aarteil S."/>
            <person name="Calhoun S."/>
            <person name="Kuo A."/>
            <person name="Mondo S."/>
            <person name="Pangilinan J."/>
            <person name="Riley R."/>
            <person name="Labutti K."/>
            <person name="Andreopoulos B."/>
            <person name="Lipzen A."/>
            <person name="Chen C."/>
            <person name="Yanf M."/>
            <person name="Daum C."/>
            <person name="Ng V."/>
            <person name="Clum A."/>
            <person name="Steindorff A."/>
            <person name="Ohm R."/>
            <person name="Martin F."/>
            <person name="Silar P."/>
            <person name="Natvig D."/>
            <person name="Lalanne C."/>
            <person name="Gautier V."/>
            <person name="Ament-Velasquez S.L."/>
            <person name="Kruys A."/>
            <person name="Hutchinson M.I."/>
            <person name="Powell A.J."/>
            <person name="Barry K."/>
            <person name="Miller A.N."/>
            <person name="Grigoriev I.V."/>
            <person name="Debuchy R."/>
            <person name="Gladieux P."/>
            <person name="Thoren M.H."/>
            <person name="Johannesson H."/>
        </authorList>
    </citation>
    <scope>NUCLEOTIDE SEQUENCE</scope>
    <source>
        <strain evidence="1">CBS 118394</strain>
    </source>
</reference>
<evidence type="ECO:0000313" key="1">
    <source>
        <dbReference type="EMBL" id="KAK3321545.1"/>
    </source>
</evidence>
<reference evidence="1" key="1">
    <citation type="journal article" date="2023" name="Mol. Phylogenet. Evol.">
        <title>Genome-scale phylogeny and comparative genomics of the fungal order Sordariales.</title>
        <authorList>
            <person name="Hensen N."/>
            <person name="Bonometti L."/>
            <person name="Westerberg I."/>
            <person name="Brannstrom I.O."/>
            <person name="Guillou S."/>
            <person name="Cros-Aarteil S."/>
            <person name="Calhoun S."/>
            <person name="Haridas S."/>
            <person name="Kuo A."/>
            <person name="Mondo S."/>
            <person name="Pangilinan J."/>
            <person name="Riley R."/>
            <person name="LaButti K."/>
            <person name="Andreopoulos B."/>
            <person name="Lipzen A."/>
            <person name="Chen C."/>
            <person name="Yan M."/>
            <person name="Daum C."/>
            <person name="Ng V."/>
            <person name="Clum A."/>
            <person name="Steindorff A."/>
            <person name="Ohm R.A."/>
            <person name="Martin F."/>
            <person name="Silar P."/>
            <person name="Natvig D.O."/>
            <person name="Lalanne C."/>
            <person name="Gautier V."/>
            <person name="Ament-Velasquez S.L."/>
            <person name="Kruys A."/>
            <person name="Hutchinson M.I."/>
            <person name="Powell A.J."/>
            <person name="Barry K."/>
            <person name="Miller A.N."/>
            <person name="Grigoriev I.V."/>
            <person name="Debuchy R."/>
            <person name="Gladieux P."/>
            <person name="Hiltunen Thoren M."/>
            <person name="Johannesson H."/>
        </authorList>
    </citation>
    <scope>NUCLEOTIDE SEQUENCE</scope>
    <source>
        <strain evidence="1">CBS 118394</strain>
    </source>
</reference>
<comment type="caution">
    <text evidence="1">The sequence shown here is derived from an EMBL/GenBank/DDBJ whole genome shotgun (WGS) entry which is preliminary data.</text>
</comment>
<evidence type="ECO:0000313" key="2">
    <source>
        <dbReference type="Proteomes" id="UP001283341"/>
    </source>
</evidence>
<dbReference type="AlphaFoldDB" id="A0AAE0M779"/>
<name>A0AAE0M779_9PEZI</name>